<dbReference type="AGR" id="WB:WBGene00006266"/>
<dbReference type="InParanoid" id="Q9GUE6"/>
<keyword evidence="1" id="KW-0812">Transmembrane</keyword>
<dbReference type="GO" id="GO:0005886">
    <property type="term" value="C:plasma membrane"/>
    <property type="evidence" value="ECO:0000318"/>
    <property type="project" value="GO_Central"/>
</dbReference>
<dbReference type="FunCoup" id="Q9GUE6">
    <property type="interactions" value="7"/>
</dbReference>
<name>Q9GUE6_CAEEL</name>
<dbReference type="eggNOG" id="ENOG502TFPH">
    <property type="taxonomic scope" value="Eukaryota"/>
</dbReference>
<feature type="transmembrane region" description="Helical" evidence="1">
    <location>
        <begin position="87"/>
        <end position="109"/>
    </location>
</feature>
<dbReference type="Proteomes" id="UP000001940">
    <property type="component" value="Chromosome V"/>
</dbReference>
<dbReference type="InterPro" id="IPR019428">
    <property type="entry name" value="7TM_GPCR_serpentine_rcpt_Str"/>
</dbReference>
<dbReference type="GeneID" id="192041"/>
<keyword evidence="3" id="KW-1185">Reference proteome</keyword>
<sequence length="335" mass="38046">MSTQRVVQFVCTPLAIITNCTLILFVLKKSPESLGLYKYLMIYIAVYELLFSTLDILLAPDAYSYDTIFIMITRADKLILPPCTKEVASMMFCVLFGESLAVFSIHFVYRYLAITGHSFLKTKSLRKTLIWLLIPVIYGFLWAVNLYCTLWVNTDTEQILQGNGYLRENKLNISDVTYIGPNYWKLDENRNEVINWRTMLGMSIASTLISISFAMIVIFATLSYKEVSKLTELTSHSEKFRSIQLQLLNSLVLQSLVPAFFIQLPSFVLFLAPFFHCGRPVFGEIIGVTVALYPVLDSLPTILVIKAFREAIFHCCPFTNKNATLPTSVALVTIQ</sequence>
<feature type="transmembrane region" description="Helical" evidence="1">
    <location>
        <begin position="245"/>
        <end position="275"/>
    </location>
</feature>
<feature type="transmembrane region" description="Helical" evidence="1">
    <location>
        <begin position="39"/>
        <end position="59"/>
    </location>
</feature>
<reference evidence="2 3" key="1">
    <citation type="journal article" date="1998" name="Science">
        <title>Genome sequence of the nematode C. elegans: a platform for investigating biology.</title>
        <authorList>
            <consortium name="The C. elegans sequencing consortium"/>
            <person name="Sulson J.E."/>
            <person name="Waterston R."/>
        </authorList>
    </citation>
    <scope>NUCLEOTIDE SEQUENCE [LARGE SCALE GENOMIC DNA]</scope>
    <source>
        <strain evidence="2 3">Bristol N2</strain>
    </source>
</reference>
<dbReference type="PaxDb" id="6239-R09E12.4"/>
<dbReference type="AlphaFoldDB" id="Q9GUE6"/>
<keyword evidence="2" id="KW-0675">Receptor</keyword>
<dbReference type="Pfam" id="PF10326">
    <property type="entry name" value="7TM_GPCR_Str"/>
    <property type="match status" value="1"/>
</dbReference>
<dbReference type="EMBL" id="BX284605">
    <property type="protein sequence ID" value="CCD63253.1"/>
    <property type="molecule type" value="Genomic_DNA"/>
</dbReference>
<dbReference type="GO" id="GO:0007186">
    <property type="term" value="P:G protein-coupled receptor signaling pathway"/>
    <property type="evidence" value="ECO:0000318"/>
    <property type="project" value="GO_Central"/>
</dbReference>
<dbReference type="PANTHER" id="PTHR22943">
    <property type="entry name" value="7-TRANSMEMBRANE DOMAIN RECEPTOR C.ELEGANS"/>
    <property type="match status" value="1"/>
</dbReference>
<protein>
    <submittedName>
        <fullName evidence="2">Seven TM Receptor</fullName>
    </submittedName>
</protein>
<feature type="transmembrane region" description="Helical" evidence="1">
    <location>
        <begin position="281"/>
        <end position="305"/>
    </location>
</feature>
<organism evidence="2 3">
    <name type="scientific">Caenorhabditis elegans</name>
    <dbReference type="NCBI Taxonomy" id="6239"/>
    <lineage>
        <taxon>Eukaryota</taxon>
        <taxon>Metazoa</taxon>
        <taxon>Ecdysozoa</taxon>
        <taxon>Nematoda</taxon>
        <taxon>Chromadorea</taxon>
        <taxon>Rhabditida</taxon>
        <taxon>Rhabditina</taxon>
        <taxon>Rhabditomorpha</taxon>
        <taxon>Rhabditoidea</taxon>
        <taxon>Rhabditidae</taxon>
        <taxon>Peloderinae</taxon>
        <taxon>Caenorhabditis</taxon>
    </lineage>
</organism>
<dbReference type="PANTHER" id="PTHR22943:SF65">
    <property type="entry name" value="SEVEN TM RECEPTOR"/>
    <property type="match status" value="1"/>
</dbReference>
<feature type="transmembrane region" description="Helical" evidence="1">
    <location>
        <begin position="129"/>
        <end position="152"/>
    </location>
</feature>
<feature type="transmembrane region" description="Helical" evidence="1">
    <location>
        <begin position="199"/>
        <end position="224"/>
    </location>
</feature>
<dbReference type="WormBase" id="R09E12.4">
    <property type="protein sequence ID" value="CE25074"/>
    <property type="gene ID" value="WBGene00006266"/>
    <property type="gene designation" value="str-238"/>
</dbReference>
<dbReference type="PhylomeDB" id="Q9GUE6"/>
<dbReference type="KEGG" id="cel:CELE_R09E12.4"/>
<proteinExistence type="predicted"/>
<dbReference type="UCSC" id="R09E12.4">
    <property type="organism name" value="c. elegans"/>
</dbReference>
<feature type="transmembrane region" description="Helical" evidence="1">
    <location>
        <begin position="6"/>
        <end position="27"/>
    </location>
</feature>
<dbReference type="HOGENOM" id="CLU_036335_2_0_1"/>
<keyword evidence="1" id="KW-1133">Transmembrane helix</keyword>
<evidence type="ECO:0000313" key="4">
    <source>
        <dbReference type="WormBase" id="R09E12.4"/>
    </source>
</evidence>
<dbReference type="CTD" id="192041"/>
<dbReference type="GO" id="GO:0038022">
    <property type="term" value="F:G protein-coupled olfactory receptor activity"/>
    <property type="evidence" value="ECO:0000318"/>
    <property type="project" value="GO_Central"/>
</dbReference>
<dbReference type="RefSeq" id="NP_503319.1">
    <property type="nucleotide sequence ID" value="NM_070918.1"/>
</dbReference>
<keyword evidence="1" id="KW-0472">Membrane</keyword>
<evidence type="ECO:0000313" key="2">
    <source>
        <dbReference type="EMBL" id="CCD63253.1"/>
    </source>
</evidence>
<dbReference type="SUPFAM" id="SSF81321">
    <property type="entry name" value="Family A G protein-coupled receptor-like"/>
    <property type="match status" value="1"/>
</dbReference>
<evidence type="ECO:0000256" key="1">
    <source>
        <dbReference type="SAM" id="Phobius"/>
    </source>
</evidence>
<gene>
    <name evidence="2 4" type="primary">str-238</name>
    <name evidence="2" type="ORF">CELE_R09E12.4</name>
    <name evidence="4" type="ORF">R09E12.4</name>
</gene>
<dbReference type="OMA" id="EVINWRT"/>
<evidence type="ECO:0000313" key="3">
    <source>
        <dbReference type="Proteomes" id="UP000001940"/>
    </source>
</evidence>
<dbReference type="GO" id="GO:0042048">
    <property type="term" value="P:olfactory behavior"/>
    <property type="evidence" value="ECO:0000318"/>
    <property type="project" value="GO_Central"/>
</dbReference>
<accession>Q9GUE6</accession>